<dbReference type="CDD" id="cd00265">
    <property type="entry name" value="MADS_MEF2_like"/>
    <property type="match status" value="1"/>
</dbReference>
<name>A0A8X7QQ29_BRACI</name>
<dbReference type="AlphaFoldDB" id="A0A8X7QQ29"/>
<evidence type="ECO:0000256" key="2">
    <source>
        <dbReference type="ARBA" id="ARBA00023015"/>
    </source>
</evidence>
<evidence type="ECO:0000256" key="5">
    <source>
        <dbReference type="ARBA" id="ARBA00023242"/>
    </source>
</evidence>
<gene>
    <name evidence="9" type="ORF">Bca52824_056807</name>
</gene>
<dbReference type="Pfam" id="PF01486">
    <property type="entry name" value="K-box"/>
    <property type="match status" value="1"/>
</dbReference>
<dbReference type="PRINTS" id="PR00404">
    <property type="entry name" value="MADSDOMAIN"/>
</dbReference>
<dbReference type="GO" id="GO:0046983">
    <property type="term" value="F:protein dimerization activity"/>
    <property type="evidence" value="ECO:0007669"/>
    <property type="project" value="InterPro"/>
</dbReference>
<dbReference type="Gene3D" id="3.40.1810.10">
    <property type="entry name" value="Transcription factor, MADS-box"/>
    <property type="match status" value="1"/>
</dbReference>
<dbReference type="SUPFAM" id="SSF55455">
    <property type="entry name" value="SRF-like"/>
    <property type="match status" value="1"/>
</dbReference>
<proteinExistence type="predicted"/>
<feature type="domain" description="MADS-box" evidence="7">
    <location>
        <begin position="1"/>
        <end position="61"/>
    </location>
</feature>
<keyword evidence="6" id="KW-0175">Coiled coil</keyword>
<evidence type="ECO:0000256" key="1">
    <source>
        <dbReference type="ARBA" id="ARBA00004123"/>
    </source>
</evidence>
<keyword evidence="2" id="KW-0805">Transcription regulation</keyword>
<dbReference type="Proteomes" id="UP000886595">
    <property type="component" value="Unassembled WGS sequence"/>
</dbReference>
<keyword evidence="5" id="KW-0539">Nucleus</keyword>
<dbReference type="InterPro" id="IPR036879">
    <property type="entry name" value="TF_MADSbox_sf"/>
</dbReference>
<evidence type="ECO:0000259" key="8">
    <source>
        <dbReference type="PROSITE" id="PS51297"/>
    </source>
</evidence>
<evidence type="ECO:0000313" key="9">
    <source>
        <dbReference type="EMBL" id="KAG2274252.1"/>
    </source>
</evidence>
<dbReference type="FunFam" id="3.40.1810.10:FF:000020">
    <property type="entry name" value="MADS-box protein FLOWERING LOCUS C"/>
    <property type="match status" value="1"/>
</dbReference>
<dbReference type="InterPro" id="IPR050142">
    <property type="entry name" value="MADS-box/MEF2_TF"/>
</dbReference>
<dbReference type="GO" id="GO:0009909">
    <property type="term" value="P:regulation of flower development"/>
    <property type="evidence" value="ECO:0007669"/>
    <property type="project" value="UniProtKB-ARBA"/>
</dbReference>
<keyword evidence="4" id="KW-0804">Transcription</keyword>
<dbReference type="PANTHER" id="PTHR48019">
    <property type="entry name" value="SERUM RESPONSE FACTOR HOMOLOG"/>
    <property type="match status" value="1"/>
</dbReference>
<dbReference type="PROSITE" id="PS00350">
    <property type="entry name" value="MADS_BOX_1"/>
    <property type="match status" value="1"/>
</dbReference>
<feature type="coiled-coil region" evidence="6">
    <location>
        <begin position="136"/>
        <end position="166"/>
    </location>
</feature>
<dbReference type="GO" id="GO:0003700">
    <property type="term" value="F:DNA-binding transcription factor activity"/>
    <property type="evidence" value="ECO:0007669"/>
    <property type="project" value="InterPro"/>
</dbReference>
<keyword evidence="3" id="KW-0238">DNA-binding</keyword>
<dbReference type="InterPro" id="IPR033896">
    <property type="entry name" value="MEF2-like_N"/>
</dbReference>
<protein>
    <recommendedName>
        <fullName evidence="11">Flowering locus C</fullName>
    </recommendedName>
</protein>
<evidence type="ECO:0008006" key="11">
    <source>
        <dbReference type="Google" id="ProtNLM"/>
    </source>
</evidence>
<accession>A0A8X7QQ29</accession>
<dbReference type="GO" id="GO:0000977">
    <property type="term" value="F:RNA polymerase II transcription regulatory region sequence-specific DNA binding"/>
    <property type="evidence" value="ECO:0007669"/>
    <property type="project" value="InterPro"/>
</dbReference>
<dbReference type="InterPro" id="IPR002100">
    <property type="entry name" value="TF_MADSbox"/>
</dbReference>
<dbReference type="OrthoDB" id="1898716at2759"/>
<evidence type="ECO:0000256" key="3">
    <source>
        <dbReference type="ARBA" id="ARBA00023125"/>
    </source>
</evidence>
<sequence length="295" mass="33090">MGRKKLEIKPIENKSSRQVTFSKRRNGLIEKARQLSVLCDASVALLVVSASRKLYSFSSGDNLVKILDRYGKQHGDDLKALDRQSKALDSGSHHELLELVESKLEESNVDNVSVGSLVQLEEHLENALSVTRARKTELMLKLVENLKEKEKLLEEENHVLASQMEKSSLVRAEADNMEVSPGQISDINLLDRQSKALDSGSHHELLELVESKLEESNVDNTELMLKLVENLKEKEKLLEEENHVLASQMEKSSLVRAEADNMEVSPGQISDINLLRITSSLLVYPSVRLKSVFAL</sequence>
<dbReference type="SMART" id="SM00432">
    <property type="entry name" value="MADS"/>
    <property type="match status" value="1"/>
</dbReference>
<evidence type="ECO:0000256" key="6">
    <source>
        <dbReference type="SAM" id="Coils"/>
    </source>
</evidence>
<dbReference type="PROSITE" id="PS51297">
    <property type="entry name" value="K_BOX"/>
    <property type="match status" value="1"/>
</dbReference>
<keyword evidence="10" id="KW-1185">Reference proteome</keyword>
<feature type="coiled-coil region" evidence="6">
    <location>
        <begin position="221"/>
        <end position="251"/>
    </location>
</feature>
<feature type="domain" description="K-box" evidence="8">
    <location>
        <begin position="80"/>
        <end position="170"/>
    </location>
</feature>
<dbReference type="InterPro" id="IPR002487">
    <property type="entry name" value="TF_Kbox"/>
</dbReference>
<evidence type="ECO:0000259" key="7">
    <source>
        <dbReference type="PROSITE" id="PS50066"/>
    </source>
</evidence>
<comment type="caution">
    <text evidence="9">The sequence shown here is derived from an EMBL/GenBank/DDBJ whole genome shotgun (WGS) entry which is preliminary data.</text>
</comment>
<dbReference type="GO" id="GO:0005634">
    <property type="term" value="C:nucleus"/>
    <property type="evidence" value="ECO:0007669"/>
    <property type="project" value="UniProtKB-SubCell"/>
</dbReference>
<reference evidence="9 10" key="1">
    <citation type="submission" date="2020-02" db="EMBL/GenBank/DDBJ databases">
        <authorList>
            <person name="Ma Q."/>
            <person name="Huang Y."/>
            <person name="Song X."/>
            <person name="Pei D."/>
        </authorList>
    </citation>
    <scope>NUCLEOTIDE SEQUENCE [LARGE SCALE GENOMIC DNA]</scope>
    <source>
        <strain evidence="9">Sxm20200214</strain>
        <tissue evidence="9">Leaf</tissue>
    </source>
</reference>
<evidence type="ECO:0000313" key="10">
    <source>
        <dbReference type="Proteomes" id="UP000886595"/>
    </source>
</evidence>
<comment type="subcellular location">
    <subcellularLocation>
        <location evidence="1">Nucleus</location>
    </subcellularLocation>
</comment>
<dbReference type="PROSITE" id="PS50066">
    <property type="entry name" value="MADS_BOX_2"/>
    <property type="match status" value="1"/>
</dbReference>
<dbReference type="GO" id="GO:0045944">
    <property type="term" value="P:positive regulation of transcription by RNA polymerase II"/>
    <property type="evidence" value="ECO:0007669"/>
    <property type="project" value="InterPro"/>
</dbReference>
<dbReference type="EMBL" id="JAAMPC010000012">
    <property type="protein sequence ID" value="KAG2274252.1"/>
    <property type="molecule type" value="Genomic_DNA"/>
</dbReference>
<dbReference type="Pfam" id="PF00319">
    <property type="entry name" value="SRF-TF"/>
    <property type="match status" value="1"/>
</dbReference>
<organism evidence="9 10">
    <name type="scientific">Brassica carinata</name>
    <name type="common">Ethiopian mustard</name>
    <name type="synonym">Abyssinian cabbage</name>
    <dbReference type="NCBI Taxonomy" id="52824"/>
    <lineage>
        <taxon>Eukaryota</taxon>
        <taxon>Viridiplantae</taxon>
        <taxon>Streptophyta</taxon>
        <taxon>Embryophyta</taxon>
        <taxon>Tracheophyta</taxon>
        <taxon>Spermatophyta</taxon>
        <taxon>Magnoliopsida</taxon>
        <taxon>eudicotyledons</taxon>
        <taxon>Gunneridae</taxon>
        <taxon>Pentapetalae</taxon>
        <taxon>rosids</taxon>
        <taxon>malvids</taxon>
        <taxon>Brassicales</taxon>
        <taxon>Brassicaceae</taxon>
        <taxon>Brassiceae</taxon>
        <taxon>Brassica</taxon>
    </lineage>
</organism>
<evidence type="ECO:0000256" key="4">
    <source>
        <dbReference type="ARBA" id="ARBA00023163"/>
    </source>
</evidence>